<proteinExistence type="predicted"/>
<sequence length="46" mass="4968">MTPEAGPERILLVRLSAIGDIVFASPLINGMVEGKLARYRDLRNGG</sequence>
<reference evidence="2 3" key="2">
    <citation type="submission" date="2011-11" db="EMBL/GenBank/DDBJ databases">
        <authorList>
            <consortium name="US DOE Joint Genome Institute"/>
            <person name="Lucas S."/>
            <person name="Han J."/>
            <person name="Lapidus A."/>
            <person name="Cheng J.-F."/>
            <person name="Goodwin L."/>
            <person name="Pitluck S."/>
            <person name="Peters L."/>
            <person name="Ovchinnikova G."/>
            <person name="Zhang X."/>
            <person name="Detter J.C."/>
            <person name="Han C."/>
            <person name="Tapia R."/>
            <person name="Land M."/>
            <person name="Hauser L."/>
            <person name="Kyrpides N."/>
            <person name="Ivanova N."/>
            <person name="Pagani I."/>
            <person name="Vogl K."/>
            <person name="Liu Z."/>
            <person name="Overmann J."/>
            <person name="Frigaard N.-U."/>
            <person name="Bryant D."/>
            <person name="Woyke T."/>
        </authorList>
    </citation>
    <scope>NUCLEOTIDE SEQUENCE [LARGE SCALE GENOMIC DNA]</scope>
    <source>
        <strain evidence="2 3">970</strain>
    </source>
</reference>
<evidence type="ECO:0000256" key="1">
    <source>
        <dbReference type="SAM" id="Phobius"/>
    </source>
</evidence>
<protein>
    <recommendedName>
        <fullName evidence="4">ADP-heptose:LPS heptosyltransferase</fullName>
    </recommendedName>
</protein>
<organism evidence="2 3">
    <name type="scientific">Thiorhodovibrio frisius</name>
    <dbReference type="NCBI Taxonomy" id="631362"/>
    <lineage>
        <taxon>Bacteria</taxon>
        <taxon>Pseudomonadati</taxon>
        <taxon>Pseudomonadota</taxon>
        <taxon>Gammaproteobacteria</taxon>
        <taxon>Chromatiales</taxon>
        <taxon>Chromatiaceae</taxon>
        <taxon>Thiorhodovibrio</taxon>
    </lineage>
</organism>
<dbReference type="AlphaFoldDB" id="H8Z4M9"/>
<name>H8Z4M9_9GAMM</name>
<evidence type="ECO:0008006" key="4">
    <source>
        <dbReference type="Google" id="ProtNLM"/>
    </source>
</evidence>
<dbReference type="Gene3D" id="3.40.50.2000">
    <property type="entry name" value="Glycogen Phosphorylase B"/>
    <property type="match status" value="1"/>
</dbReference>
<evidence type="ECO:0000313" key="3">
    <source>
        <dbReference type="Proteomes" id="UP000002964"/>
    </source>
</evidence>
<gene>
    <name evidence="2" type="ORF">Thi970DRAFT_03911</name>
</gene>
<dbReference type="STRING" id="631362.Thi970DRAFT_03911"/>
<dbReference type="HOGENOM" id="CLU_3190155_0_0_6"/>
<reference evidence="3" key="1">
    <citation type="submission" date="2011-06" db="EMBL/GenBank/DDBJ databases">
        <authorList>
            <consortium name="US DOE Joint Genome Institute (JGI-PGF)"/>
            <person name="Lucas S."/>
            <person name="Han J."/>
            <person name="Lapidus A."/>
            <person name="Cheng J.-F."/>
            <person name="Goodwin L."/>
            <person name="Pitluck S."/>
            <person name="Peters L."/>
            <person name="Land M.L."/>
            <person name="Hauser L."/>
            <person name="Vogl K."/>
            <person name="Liu Z."/>
            <person name="Overmann J."/>
            <person name="Frigaard N.-U."/>
            <person name="Bryant D.A."/>
            <person name="Woyke T.J."/>
        </authorList>
    </citation>
    <scope>NUCLEOTIDE SEQUENCE [LARGE SCALE GENOMIC DNA]</scope>
    <source>
        <strain evidence="3">970</strain>
    </source>
</reference>
<dbReference type="EMBL" id="JH603170">
    <property type="protein sequence ID" value="EIC20286.1"/>
    <property type="molecule type" value="Genomic_DNA"/>
</dbReference>
<dbReference type="RefSeq" id="WP_009150689.1">
    <property type="nucleotide sequence ID" value="NZ_CP121471.1"/>
</dbReference>
<dbReference type="Proteomes" id="UP000002964">
    <property type="component" value="Unassembled WGS sequence"/>
</dbReference>
<keyword evidence="1" id="KW-0472">Membrane</keyword>
<keyword evidence="3" id="KW-1185">Reference proteome</keyword>
<keyword evidence="1" id="KW-1133">Transmembrane helix</keyword>
<evidence type="ECO:0000313" key="2">
    <source>
        <dbReference type="EMBL" id="EIC20286.1"/>
    </source>
</evidence>
<accession>H8Z4M9</accession>
<keyword evidence="1" id="KW-0812">Transmembrane</keyword>
<feature type="transmembrane region" description="Helical" evidence="1">
    <location>
        <begin position="12"/>
        <end position="32"/>
    </location>
</feature>